<accession>A0A2D3I660</accession>
<dbReference type="EMBL" id="MF768985">
    <property type="protein sequence ID" value="ATU83880.1"/>
    <property type="molecule type" value="Genomic_DNA"/>
</dbReference>
<name>A0A2D3I660_9VIRU</name>
<sequence>MFFVELLSKMLLMKRPAILAMVSLILLDSEQWARRIIWVTSWAEMSCAYCASSASMAPSLLRILFTLTTQAEFSSRI</sequence>
<organism evidence="1">
    <name type="scientific">White spot syndrome virus</name>
    <dbReference type="NCBI Taxonomy" id="342409"/>
    <lineage>
        <taxon>Viruses</taxon>
        <taxon>Viruses incertae sedis</taxon>
        <taxon>Naldaviricetes</taxon>
        <taxon>Nimaviridae</taxon>
        <taxon>Whispovirus</taxon>
    </lineage>
</organism>
<proteinExistence type="predicted"/>
<protein>
    <submittedName>
        <fullName evidence="1">ORF979</fullName>
    </submittedName>
</protein>
<reference evidence="1" key="1">
    <citation type="journal article" date="2018" name="Aquaculture">
        <title>Complete genome sequence of a white spot syndrome virus associated with a disease incursion in Australia.</title>
        <authorList>
            <person name="Oakey J."/>
            <person name="Smith C.S."/>
        </authorList>
    </citation>
    <scope>NUCLEOTIDE SEQUENCE [LARGE SCALE GENOMIC DNA]</scope>
    <source>
        <strain evidence="1">WSSV-AU</strain>
    </source>
</reference>
<dbReference type="Proteomes" id="UP000267516">
    <property type="component" value="Segment"/>
</dbReference>
<evidence type="ECO:0000313" key="1">
    <source>
        <dbReference type="EMBL" id="ATU83880.1"/>
    </source>
</evidence>